<evidence type="ECO:0000313" key="4">
    <source>
        <dbReference type="Proteomes" id="UP000887565"/>
    </source>
</evidence>
<keyword evidence="2" id="KW-0496">Mitochondrion</keyword>
<dbReference type="WBParaSite" id="nRc.2.0.1.t02910-RA">
    <property type="protein sequence ID" value="nRc.2.0.1.t02910-RA"/>
    <property type="gene ID" value="nRc.2.0.1.g02910"/>
</dbReference>
<dbReference type="PROSITE" id="PS51808">
    <property type="entry name" value="CHCH"/>
    <property type="match status" value="1"/>
</dbReference>
<sequence>MNTAPASSPSENPPLLADRKRCYDARDRFWKCLDDNKGLEIPCQELRKIYEAACPGRWVDHFDRKYRFEKFKTQEEQKLVASK</sequence>
<dbReference type="InterPro" id="IPR048280">
    <property type="entry name" value="COX6B-like"/>
</dbReference>
<dbReference type="AlphaFoldDB" id="A0A915HN35"/>
<keyword evidence="3" id="KW-1015">Disulfide bond</keyword>
<name>A0A915HN35_ROMCU</name>
<dbReference type="PANTHER" id="PTHR46690">
    <property type="entry name" value="CYTOCHROME C OXIDASE ASSEMBLY FACTOR 6 HOMOLOG"/>
    <property type="match status" value="1"/>
</dbReference>
<evidence type="ECO:0000256" key="1">
    <source>
        <dbReference type="ARBA" id="ARBA00004173"/>
    </source>
</evidence>
<proteinExistence type="predicted"/>
<keyword evidence="4" id="KW-1185">Reference proteome</keyword>
<dbReference type="GO" id="GO:0042775">
    <property type="term" value="P:mitochondrial ATP synthesis coupled electron transport"/>
    <property type="evidence" value="ECO:0007669"/>
    <property type="project" value="TreeGrafter"/>
</dbReference>
<evidence type="ECO:0000256" key="3">
    <source>
        <dbReference type="ARBA" id="ARBA00023157"/>
    </source>
</evidence>
<dbReference type="Proteomes" id="UP000887565">
    <property type="component" value="Unplaced"/>
</dbReference>
<dbReference type="GO" id="GO:0008535">
    <property type="term" value="P:respiratory chain complex IV assembly"/>
    <property type="evidence" value="ECO:0007669"/>
    <property type="project" value="InterPro"/>
</dbReference>
<evidence type="ECO:0000313" key="5">
    <source>
        <dbReference type="WBParaSite" id="nRc.2.0.1.t02910-RA"/>
    </source>
</evidence>
<dbReference type="OMA" id="ERAKCWS"/>
<protein>
    <submittedName>
        <fullName evidence="5">Cytochrome c oxidase assembly factor 6 homolog</fullName>
    </submittedName>
</protein>
<reference evidence="5" key="1">
    <citation type="submission" date="2022-11" db="UniProtKB">
        <authorList>
            <consortium name="WormBaseParasite"/>
        </authorList>
    </citation>
    <scope>IDENTIFICATION</scope>
</reference>
<dbReference type="SUPFAM" id="SSF47694">
    <property type="entry name" value="Cytochrome c oxidase subunit h"/>
    <property type="match status" value="1"/>
</dbReference>
<dbReference type="GO" id="GO:0005739">
    <property type="term" value="C:mitochondrion"/>
    <property type="evidence" value="ECO:0007669"/>
    <property type="project" value="UniProtKB-SubCell"/>
</dbReference>
<dbReference type="InterPro" id="IPR042289">
    <property type="entry name" value="COA6"/>
</dbReference>
<comment type="subcellular location">
    <subcellularLocation>
        <location evidence="1">Mitochondrion</location>
    </subcellularLocation>
</comment>
<dbReference type="PANTHER" id="PTHR46690:SF1">
    <property type="entry name" value="CYTOCHROME C OXIDASE ASSEMBLY FACTOR 6 HOMOLOG"/>
    <property type="match status" value="1"/>
</dbReference>
<evidence type="ECO:0000256" key="2">
    <source>
        <dbReference type="ARBA" id="ARBA00023128"/>
    </source>
</evidence>
<dbReference type="Pfam" id="PF02297">
    <property type="entry name" value="COX6B"/>
    <property type="match status" value="1"/>
</dbReference>
<accession>A0A915HN35</accession>
<organism evidence="4 5">
    <name type="scientific">Romanomermis culicivorax</name>
    <name type="common">Nematode worm</name>
    <dbReference type="NCBI Taxonomy" id="13658"/>
    <lineage>
        <taxon>Eukaryota</taxon>
        <taxon>Metazoa</taxon>
        <taxon>Ecdysozoa</taxon>
        <taxon>Nematoda</taxon>
        <taxon>Enoplea</taxon>
        <taxon>Dorylaimia</taxon>
        <taxon>Mermithida</taxon>
        <taxon>Mermithoidea</taxon>
        <taxon>Mermithidae</taxon>
        <taxon>Romanomermis</taxon>
    </lineage>
</organism>
<dbReference type="Gene3D" id="1.10.10.140">
    <property type="entry name" value="Cytochrome c oxidase, subunit VIb"/>
    <property type="match status" value="1"/>
</dbReference>
<dbReference type="InterPro" id="IPR036549">
    <property type="entry name" value="CX6/COA6-like_sf"/>
</dbReference>